<comment type="catalytic activity">
    <reaction evidence="7">
        <text>C-terminal L-cysteinyl-[HypE protein] + carbamoyl phosphate + ATP + H2O = C-terminal S-carboxamide-L-cysteinyl-[HypE protein] + AMP + phosphate + diphosphate + H(+)</text>
        <dbReference type="Rhea" id="RHEA:55636"/>
        <dbReference type="Rhea" id="RHEA-COMP:14247"/>
        <dbReference type="Rhea" id="RHEA-COMP:14392"/>
        <dbReference type="ChEBI" id="CHEBI:15377"/>
        <dbReference type="ChEBI" id="CHEBI:15378"/>
        <dbReference type="ChEBI" id="CHEBI:30616"/>
        <dbReference type="ChEBI" id="CHEBI:33019"/>
        <dbReference type="ChEBI" id="CHEBI:43474"/>
        <dbReference type="ChEBI" id="CHEBI:58228"/>
        <dbReference type="ChEBI" id="CHEBI:76913"/>
        <dbReference type="ChEBI" id="CHEBI:139126"/>
        <dbReference type="ChEBI" id="CHEBI:456215"/>
    </reaction>
</comment>
<dbReference type="InterPro" id="IPR011125">
    <property type="entry name" value="Znf_HypF"/>
</dbReference>
<evidence type="ECO:0000256" key="7">
    <source>
        <dbReference type="ARBA" id="ARBA00048220"/>
    </source>
</evidence>
<dbReference type="EC" id="6.2.-.-" evidence="8"/>
<dbReference type="GO" id="GO:0008270">
    <property type="term" value="F:zinc ion binding"/>
    <property type="evidence" value="ECO:0007669"/>
    <property type="project" value="UniProtKB-KW"/>
</dbReference>
<dbReference type="InterPro" id="IPR001792">
    <property type="entry name" value="Acylphosphatase-like_dom"/>
</dbReference>
<dbReference type="Gene3D" id="3.30.420.360">
    <property type="match status" value="1"/>
</dbReference>
<keyword evidence="9" id="KW-0378">Hydrolase</keyword>
<keyword evidence="13" id="KW-1185">Reference proteome</keyword>
<evidence type="ECO:0000313" key="13">
    <source>
        <dbReference type="Proteomes" id="UP000008922"/>
    </source>
</evidence>
<dbReference type="Pfam" id="PF00708">
    <property type="entry name" value="Acylphosphatase"/>
    <property type="match status" value="1"/>
</dbReference>
<organism evidence="12 13">
    <name type="scientific">Anaerolinea thermophila (strain DSM 14523 / JCM 11388 / NBRC 100420 / UNI-1)</name>
    <dbReference type="NCBI Taxonomy" id="926569"/>
    <lineage>
        <taxon>Bacteria</taxon>
        <taxon>Bacillati</taxon>
        <taxon>Chloroflexota</taxon>
        <taxon>Anaerolineae</taxon>
        <taxon>Anaerolineales</taxon>
        <taxon>Anaerolineaceae</taxon>
        <taxon>Anaerolinea</taxon>
    </lineage>
</organism>
<gene>
    <name evidence="12" type="primary">hypF</name>
    <name evidence="12" type="ordered locus">ANT_17860</name>
</gene>
<dbReference type="STRING" id="926569.ANT_17860"/>
<name>E8N5U8_ANATU</name>
<dbReference type="Gene3D" id="3.90.870.50">
    <property type="match status" value="1"/>
</dbReference>
<dbReference type="Pfam" id="PF01300">
    <property type="entry name" value="Sua5_yciO_yrdC"/>
    <property type="match status" value="1"/>
</dbReference>
<dbReference type="Pfam" id="PF07503">
    <property type="entry name" value="zf-HYPF"/>
    <property type="match status" value="2"/>
</dbReference>
<evidence type="ECO:0000259" key="11">
    <source>
        <dbReference type="PROSITE" id="PS51163"/>
    </source>
</evidence>
<evidence type="ECO:0000256" key="9">
    <source>
        <dbReference type="PROSITE-ProRule" id="PRU00520"/>
    </source>
</evidence>
<evidence type="ECO:0000256" key="6">
    <source>
        <dbReference type="ARBA" id="ARBA00022833"/>
    </source>
</evidence>
<dbReference type="GO" id="GO:0003998">
    <property type="term" value="F:acylphosphatase activity"/>
    <property type="evidence" value="ECO:0007669"/>
    <property type="project" value="UniProtKB-EC"/>
</dbReference>
<dbReference type="Pfam" id="PF22521">
    <property type="entry name" value="HypF_C_2"/>
    <property type="match status" value="1"/>
</dbReference>
<dbReference type="EMBL" id="AP012029">
    <property type="protein sequence ID" value="BAJ63812.1"/>
    <property type="molecule type" value="Genomic_DNA"/>
</dbReference>
<keyword evidence="3" id="KW-0436">Ligase</keyword>
<dbReference type="RefSeq" id="WP_013560190.1">
    <property type="nucleotide sequence ID" value="NC_014960.1"/>
</dbReference>
<comment type="catalytic activity">
    <reaction evidence="9">
        <text>an acyl phosphate + H2O = a carboxylate + phosphate + H(+)</text>
        <dbReference type="Rhea" id="RHEA:14965"/>
        <dbReference type="ChEBI" id="CHEBI:15377"/>
        <dbReference type="ChEBI" id="CHEBI:15378"/>
        <dbReference type="ChEBI" id="CHEBI:29067"/>
        <dbReference type="ChEBI" id="CHEBI:43474"/>
        <dbReference type="ChEBI" id="CHEBI:59918"/>
        <dbReference type="EC" id="3.6.1.7"/>
    </reaction>
</comment>
<dbReference type="KEGG" id="atm:ANT_17860"/>
<accession>E8N5U8</accession>
<dbReference type="Gene3D" id="3.30.420.40">
    <property type="match status" value="1"/>
</dbReference>
<dbReference type="SUPFAM" id="SSF55821">
    <property type="entry name" value="YrdC/RibB"/>
    <property type="match status" value="1"/>
</dbReference>
<dbReference type="PANTHER" id="PTHR42959">
    <property type="entry name" value="CARBAMOYLTRANSFERASE"/>
    <property type="match status" value="1"/>
</dbReference>
<evidence type="ECO:0000256" key="8">
    <source>
        <dbReference type="PIRNR" id="PIRNR006256"/>
    </source>
</evidence>
<dbReference type="Proteomes" id="UP000008922">
    <property type="component" value="Chromosome"/>
</dbReference>
<evidence type="ECO:0000256" key="2">
    <source>
        <dbReference type="ARBA" id="ARBA00008097"/>
    </source>
</evidence>
<comment type="pathway">
    <text evidence="1">Protein modification; [NiFe] hydrogenase maturation.</text>
</comment>
<evidence type="ECO:0000256" key="4">
    <source>
        <dbReference type="ARBA" id="ARBA00022723"/>
    </source>
</evidence>
<feature type="active site" evidence="9">
    <location>
        <position position="41"/>
    </location>
</feature>
<evidence type="ECO:0000259" key="10">
    <source>
        <dbReference type="PROSITE" id="PS51160"/>
    </source>
</evidence>
<dbReference type="AlphaFoldDB" id="E8N5U8"/>
<keyword evidence="4" id="KW-0479">Metal-binding</keyword>
<dbReference type="PROSITE" id="PS51163">
    <property type="entry name" value="YRDC"/>
    <property type="match status" value="1"/>
</dbReference>
<reference evidence="12 13" key="1">
    <citation type="submission" date="2010-12" db="EMBL/GenBank/DDBJ databases">
        <title>Whole genome sequence of Anaerolinea thermophila UNI-1.</title>
        <authorList>
            <person name="Narita-Yamada S."/>
            <person name="Kishi E."/>
            <person name="Watanabe Y."/>
            <person name="Takasaki K."/>
            <person name="Ankai A."/>
            <person name="Oguchi A."/>
            <person name="Fukui S."/>
            <person name="Takahashi M."/>
            <person name="Yashiro I."/>
            <person name="Hosoyama A."/>
            <person name="Sekiguchi Y."/>
            <person name="Hanada S."/>
            <person name="Fujita N."/>
        </authorList>
    </citation>
    <scope>NUCLEOTIDE SEQUENCE [LARGE SCALE GENOMIC DNA]</scope>
    <source>
        <strain evidence="13">DSM 14523 / JCM 11388 / NBRC 100420 / UNI-1</strain>
    </source>
</reference>
<dbReference type="PROSITE" id="PS51160">
    <property type="entry name" value="ACYLPHOSPHATASE_3"/>
    <property type="match status" value="1"/>
</dbReference>
<feature type="domain" description="YrdC-like" evidence="11">
    <location>
        <begin position="204"/>
        <end position="392"/>
    </location>
</feature>
<sequence>MTIEDLYCVRIFVRGIVQGVGFRPFVYQEAVKNALTGWVRNTSSGVEIEIYGKRANVEEFLHALKNNPPPLARLDHIEVSEISPNGMKEFLILESKDTESQFLPVSPDISICEDCLRELFDPENRRYRYPFINCTNCGPRFTIIKGIPYDRPNTTMASFALCPECHREYTNPLDRRFHAQPIACPECGPHLWLEINGQPVAEKEEALQKARQLLKEGAILAIKGLGGFHLACDAANETAVKTLRNRKKRSDKPFAVMVFDLSKVEKIAEFDEEEKALLLSRQKPIVLLRKKVDAPIVPEVSPDVNTVGVMLPYTPLHYLLLEPEENFPEVLVMTSGNLSEEPIAYEDKEAQERLLPIADAFLMHNRPIYMRVDDSVMSVSVNSVIPIRRARGYAPDSISLPFVIPPVLATGAELKNTFCLTRDQYAFLSHHIGDMENLETFNSFVEGIEHFQKIFRIHPQVLACDLHPDYMATRYAEARAEQEGLPLIRIQHHHAHLASCLVEHQWNTEKPVIGLIFDGTGLGDDRAIWGGEILVGGYGGYLRRFHLEYIPLPGGDAAIRKPARTALAHLWQAGIPWEEHLPPCTALCGDELSLLHSQLKHRINTPWTSSMGRLFDAVASLIGLRQEANYEAQAAIALEVVCDTRETDTYPIILQENEIKLGELWHEIMKDWEAGMQPSIISAKFHNWVTAVALSASKVIRTETGLNTVVCSGGVWQNRVLVQKTKALFEQNGFKVLFHKVVPPNDGGLSLGQAAIAGWKALKRD</sequence>
<evidence type="ECO:0000256" key="1">
    <source>
        <dbReference type="ARBA" id="ARBA00004711"/>
    </source>
</evidence>
<dbReference type="UniPathway" id="UPA00335"/>
<dbReference type="GO" id="GO:0051604">
    <property type="term" value="P:protein maturation"/>
    <property type="evidence" value="ECO:0007669"/>
    <property type="project" value="TreeGrafter"/>
</dbReference>
<dbReference type="SUPFAM" id="SSF54975">
    <property type="entry name" value="Acylphosphatase/BLUF domain-like"/>
    <property type="match status" value="1"/>
</dbReference>
<comment type="similarity">
    <text evidence="2 8">Belongs to the carbamoyltransferase HypF family.</text>
</comment>
<evidence type="ECO:0000313" key="12">
    <source>
        <dbReference type="EMBL" id="BAJ63812.1"/>
    </source>
</evidence>
<dbReference type="PANTHER" id="PTHR42959:SF1">
    <property type="entry name" value="CARBAMOYLTRANSFERASE HYPF"/>
    <property type="match status" value="1"/>
</dbReference>
<dbReference type="InterPro" id="IPR051060">
    <property type="entry name" value="Carbamoyltrans_HypF-like"/>
</dbReference>
<dbReference type="eggNOG" id="COG0068">
    <property type="taxonomic scope" value="Bacteria"/>
</dbReference>
<keyword evidence="6" id="KW-0862">Zinc</keyword>
<dbReference type="InterPro" id="IPR004421">
    <property type="entry name" value="Carbamoyltransferase_HypF"/>
</dbReference>
<dbReference type="InterPro" id="IPR017945">
    <property type="entry name" value="DHBP_synth_RibB-like_a/b_dom"/>
</dbReference>
<dbReference type="NCBIfam" id="TIGR00143">
    <property type="entry name" value="hypF"/>
    <property type="match status" value="1"/>
</dbReference>
<protein>
    <recommendedName>
        <fullName evidence="8">Carbamoyltransferase</fullName>
        <ecNumber evidence="8">6.2.-.-</ecNumber>
    </recommendedName>
</protein>
<keyword evidence="5" id="KW-0863">Zinc-finger</keyword>
<evidence type="ECO:0000256" key="3">
    <source>
        <dbReference type="ARBA" id="ARBA00022598"/>
    </source>
</evidence>
<dbReference type="HOGENOM" id="CLU_009164_0_0_0"/>
<dbReference type="OrthoDB" id="9808093at2"/>
<dbReference type="PIRSF" id="PIRSF006256">
    <property type="entry name" value="CMPcnvr_hdrg_mat"/>
    <property type="match status" value="1"/>
</dbReference>
<dbReference type="InterPro" id="IPR036046">
    <property type="entry name" value="Acylphosphatase-like_dom_sf"/>
</dbReference>
<dbReference type="FunFam" id="3.30.420.40:FF:000124">
    <property type="entry name" value="Carbamoyltransferase HypF"/>
    <property type="match status" value="1"/>
</dbReference>
<dbReference type="InterPro" id="IPR017968">
    <property type="entry name" value="Acylphosphatase_CS"/>
</dbReference>
<feature type="active site" evidence="9">
    <location>
        <position position="23"/>
    </location>
</feature>
<feature type="domain" description="Acylphosphatase-like" evidence="10">
    <location>
        <begin position="8"/>
        <end position="94"/>
    </location>
</feature>
<dbReference type="GO" id="GO:0016743">
    <property type="term" value="F:carboxyl- or carbamoyltransferase activity"/>
    <property type="evidence" value="ECO:0007669"/>
    <property type="project" value="UniProtKB-UniRule"/>
</dbReference>
<evidence type="ECO:0000256" key="5">
    <source>
        <dbReference type="ARBA" id="ARBA00022771"/>
    </source>
</evidence>
<dbReference type="InterPro" id="IPR041440">
    <property type="entry name" value="HypF_C"/>
</dbReference>
<dbReference type="GO" id="GO:0016874">
    <property type="term" value="F:ligase activity"/>
    <property type="evidence" value="ECO:0007669"/>
    <property type="project" value="UniProtKB-UniRule"/>
</dbReference>
<proteinExistence type="inferred from homology"/>
<dbReference type="PROSITE" id="PS00150">
    <property type="entry name" value="ACYLPHOSPHATASE_1"/>
    <property type="match status" value="1"/>
</dbReference>
<dbReference type="InterPro" id="IPR055128">
    <property type="entry name" value="HypF_C_2"/>
</dbReference>
<dbReference type="GO" id="GO:0003725">
    <property type="term" value="F:double-stranded RNA binding"/>
    <property type="evidence" value="ECO:0007669"/>
    <property type="project" value="InterPro"/>
</dbReference>
<dbReference type="Gene3D" id="3.30.110.120">
    <property type="match status" value="1"/>
</dbReference>
<dbReference type="InParanoid" id="E8N5U8"/>
<dbReference type="Pfam" id="PF17788">
    <property type="entry name" value="HypF_C"/>
    <property type="match status" value="1"/>
</dbReference>
<dbReference type="InterPro" id="IPR006070">
    <property type="entry name" value="Sua5-like_dom"/>
</dbReference>